<sequence length="437" mass="51024">MAPNTDFCTRILIVTLKSPPIGKTTLQVTALTGVNPRTVDRVYSRAIAAGFEPNVLPLKILPHHVQDAPRSGRPTKQTEEVKEQIFQQVRRDRYGREKTCADVAGGLSLKGVEISASTVLRVLREAGYKKTKLTRKPGLTQQMRNDRLRWAMDHKDWTLEDWKNVIWTDETSVVINHRRGGYRVWRKADERVVKSCIRERWKGYSEFMFWGSFSYDKKGPCHVYQPETKAEREDAAQKIEQLNAELEPIQREEWELSESMRRTGLRNKPGRKPQWRWTEKTGKLVRSTSGGGVDWWRYQTCVLIPKLIPFAKECLQDRPQTVVMEDKAPAHAHHYQGIVYRLYDIQRLLWCGNSPDCNCIEPCWFYIKRETTKKGAPQSRAEAVRIWQNCWRDLSQLKIQAWIERILVHIQKIIELQGGNEYIEGRDKPRVRRPDFG</sequence>
<dbReference type="InterPro" id="IPR002492">
    <property type="entry name" value="Transposase_Tc1-like"/>
</dbReference>
<proteinExistence type="predicted"/>
<accession>A0A6S6VFN7</accession>
<organism evidence="2 3">
    <name type="scientific">Pyrenophora teres f. teres</name>
    <dbReference type="NCBI Taxonomy" id="97479"/>
    <lineage>
        <taxon>Eukaryota</taxon>
        <taxon>Fungi</taxon>
        <taxon>Dikarya</taxon>
        <taxon>Ascomycota</taxon>
        <taxon>Pezizomycotina</taxon>
        <taxon>Dothideomycetes</taxon>
        <taxon>Pleosporomycetidae</taxon>
        <taxon>Pleosporales</taxon>
        <taxon>Pleosporineae</taxon>
        <taxon>Pleosporaceae</taxon>
        <taxon>Pyrenophora</taxon>
    </lineage>
</organism>
<protein>
    <submittedName>
        <fullName evidence="2">Transposase</fullName>
    </submittedName>
</protein>
<dbReference type="Pfam" id="PF01498">
    <property type="entry name" value="HTH_Tnp_Tc3_2"/>
    <property type="match status" value="1"/>
</dbReference>
<dbReference type="EMBL" id="HG992978">
    <property type="protein sequence ID" value="CAE7016136.1"/>
    <property type="molecule type" value="Genomic_DNA"/>
</dbReference>
<dbReference type="InterPro" id="IPR036397">
    <property type="entry name" value="RNaseH_sf"/>
</dbReference>
<evidence type="ECO:0000313" key="3">
    <source>
        <dbReference type="Proteomes" id="UP000472372"/>
    </source>
</evidence>
<dbReference type="Gene3D" id="3.30.420.10">
    <property type="entry name" value="Ribonuclease H-like superfamily/Ribonuclease H"/>
    <property type="match status" value="1"/>
</dbReference>
<gene>
    <name evidence="2" type="ORF">PTTW11_02910</name>
</gene>
<dbReference type="AlphaFoldDB" id="A0A6S6VFN7"/>
<reference evidence="2" key="1">
    <citation type="submission" date="2021-02" db="EMBL/GenBank/DDBJ databases">
        <authorList>
            <person name="Syme A R."/>
            <person name="Syme A R."/>
            <person name="Moolhuijzen P."/>
        </authorList>
    </citation>
    <scope>NUCLEOTIDE SEQUENCE</scope>
    <source>
        <strain evidence="2">W1-1</strain>
    </source>
</reference>
<evidence type="ECO:0000259" key="1">
    <source>
        <dbReference type="Pfam" id="PF01498"/>
    </source>
</evidence>
<evidence type="ECO:0000313" key="2">
    <source>
        <dbReference type="EMBL" id="CAE7016136.1"/>
    </source>
</evidence>
<feature type="domain" description="Transposase Tc1-like" evidence="1">
    <location>
        <begin position="83"/>
        <end position="156"/>
    </location>
</feature>
<dbReference type="Proteomes" id="UP000472372">
    <property type="component" value="Chromosome 2"/>
</dbReference>
<dbReference type="GO" id="GO:0006313">
    <property type="term" value="P:DNA transposition"/>
    <property type="evidence" value="ECO:0007669"/>
    <property type="project" value="InterPro"/>
</dbReference>
<dbReference type="GO" id="GO:0015074">
    <property type="term" value="P:DNA integration"/>
    <property type="evidence" value="ECO:0007669"/>
    <property type="project" value="InterPro"/>
</dbReference>
<name>A0A6S6VFN7_9PLEO</name>
<dbReference type="GO" id="GO:0003677">
    <property type="term" value="F:DNA binding"/>
    <property type="evidence" value="ECO:0007669"/>
    <property type="project" value="InterPro"/>
</dbReference>